<evidence type="ECO:0000313" key="3">
    <source>
        <dbReference type="Proteomes" id="UP001152622"/>
    </source>
</evidence>
<sequence>MWSCDDFVSLWMCAVTGQARCVSVLGLENQPSPWSGCDRGAVGAAVAVKGGALNPTHNAPGARGSPLATSSLSKQQKLVSTGDRQKETPLSMLGVIARAQSRLWVKTAMRRREARYPPCCVGHMVPGGFVRYLHPKFFELWRIIT</sequence>
<keyword evidence="3" id="KW-1185">Reference proteome</keyword>
<dbReference type="Proteomes" id="UP001152622">
    <property type="component" value="Unassembled WGS sequence"/>
</dbReference>
<evidence type="ECO:0000256" key="1">
    <source>
        <dbReference type="SAM" id="SignalP"/>
    </source>
</evidence>
<gene>
    <name evidence="2" type="ORF">SKAU_G00430620</name>
</gene>
<evidence type="ECO:0000313" key="2">
    <source>
        <dbReference type="EMBL" id="KAJ8331960.1"/>
    </source>
</evidence>
<comment type="caution">
    <text evidence="2">The sequence shown here is derived from an EMBL/GenBank/DDBJ whole genome shotgun (WGS) entry which is preliminary data.</text>
</comment>
<dbReference type="AlphaFoldDB" id="A0A9Q1E4N6"/>
<reference evidence="2" key="1">
    <citation type="journal article" date="2023" name="Science">
        <title>Genome structures resolve the early diversification of teleost fishes.</title>
        <authorList>
            <person name="Parey E."/>
            <person name="Louis A."/>
            <person name="Montfort J."/>
            <person name="Bouchez O."/>
            <person name="Roques C."/>
            <person name="Iampietro C."/>
            <person name="Lluch J."/>
            <person name="Castinel A."/>
            <person name="Donnadieu C."/>
            <person name="Desvignes T."/>
            <person name="Floi Bucao C."/>
            <person name="Jouanno E."/>
            <person name="Wen M."/>
            <person name="Mejri S."/>
            <person name="Dirks R."/>
            <person name="Jansen H."/>
            <person name="Henkel C."/>
            <person name="Chen W.J."/>
            <person name="Zahm M."/>
            <person name="Cabau C."/>
            <person name="Klopp C."/>
            <person name="Thompson A.W."/>
            <person name="Robinson-Rechavi M."/>
            <person name="Braasch I."/>
            <person name="Lecointre G."/>
            <person name="Bobe J."/>
            <person name="Postlethwait J.H."/>
            <person name="Berthelot C."/>
            <person name="Roest Crollius H."/>
            <person name="Guiguen Y."/>
        </authorList>
    </citation>
    <scope>NUCLEOTIDE SEQUENCE</scope>
    <source>
        <strain evidence="2">WJC10195</strain>
    </source>
</reference>
<name>A0A9Q1E4N6_SYNKA</name>
<dbReference type="EMBL" id="JAINUF010000085">
    <property type="protein sequence ID" value="KAJ8331960.1"/>
    <property type="molecule type" value="Genomic_DNA"/>
</dbReference>
<feature type="signal peptide" evidence="1">
    <location>
        <begin position="1"/>
        <end position="21"/>
    </location>
</feature>
<keyword evidence="1" id="KW-0732">Signal</keyword>
<feature type="chain" id="PRO_5040270705" evidence="1">
    <location>
        <begin position="22"/>
        <end position="145"/>
    </location>
</feature>
<proteinExistence type="predicted"/>
<protein>
    <submittedName>
        <fullName evidence="2">Uncharacterized protein</fullName>
    </submittedName>
</protein>
<organism evidence="2 3">
    <name type="scientific">Synaphobranchus kaupii</name>
    <name type="common">Kaup's arrowtooth eel</name>
    <dbReference type="NCBI Taxonomy" id="118154"/>
    <lineage>
        <taxon>Eukaryota</taxon>
        <taxon>Metazoa</taxon>
        <taxon>Chordata</taxon>
        <taxon>Craniata</taxon>
        <taxon>Vertebrata</taxon>
        <taxon>Euteleostomi</taxon>
        <taxon>Actinopterygii</taxon>
        <taxon>Neopterygii</taxon>
        <taxon>Teleostei</taxon>
        <taxon>Anguilliformes</taxon>
        <taxon>Synaphobranchidae</taxon>
        <taxon>Synaphobranchus</taxon>
    </lineage>
</organism>
<accession>A0A9Q1E4N6</accession>